<keyword evidence="1" id="KW-1133">Transmembrane helix</keyword>
<feature type="transmembrane region" description="Helical" evidence="1">
    <location>
        <begin position="16"/>
        <end position="36"/>
    </location>
</feature>
<keyword evidence="1" id="KW-0812">Transmembrane</keyword>
<comment type="caution">
    <text evidence="2">The sequence shown here is derived from an EMBL/GenBank/DDBJ whole genome shotgun (WGS) entry which is preliminary data.</text>
</comment>
<feature type="transmembrane region" description="Helical" evidence="1">
    <location>
        <begin position="56"/>
        <end position="78"/>
    </location>
</feature>
<dbReference type="InterPro" id="IPR038750">
    <property type="entry name" value="YczE/YyaS-like"/>
</dbReference>
<dbReference type="Proteomes" id="UP001519503">
    <property type="component" value="Unassembled WGS sequence"/>
</dbReference>
<feature type="transmembrane region" description="Helical" evidence="1">
    <location>
        <begin position="172"/>
        <end position="192"/>
    </location>
</feature>
<dbReference type="RefSeq" id="WP_213820767.1">
    <property type="nucleotide sequence ID" value="NZ_JAAMFL010000002.1"/>
</dbReference>
<reference evidence="2 3" key="1">
    <citation type="submission" date="2020-02" db="EMBL/GenBank/DDBJ databases">
        <title>Fructobacillus sp. isolated from paper mulberry of Taiwan.</title>
        <authorList>
            <person name="Lin S.-T."/>
        </authorList>
    </citation>
    <scope>NUCLEOTIDE SEQUENCE [LARGE SCALE GENOMIC DNA]</scope>
    <source>
        <strain evidence="2 3">S1-1</strain>
    </source>
</reference>
<evidence type="ECO:0008006" key="4">
    <source>
        <dbReference type="Google" id="ProtNLM"/>
    </source>
</evidence>
<protein>
    <recommendedName>
        <fullName evidence="4">Integral membrane protein</fullName>
    </recommendedName>
</protein>
<keyword evidence="3" id="KW-1185">Reference proteome</keyword>
<proteinExistence type="predicted"/>
<evidence type="ECO:0000256" key="1">
    <source>
        <dbReference type="SAM" id="Phobius"/>
    </source>
</evidence>
<accession>A0ABS5QVB0</accession>
<gene>
    <name evidence="2" type="ORF">G6R30_01470</name>
</gene>
<dbReference type="EMBL" id="JAAMFL010000002">
    <property type="protein sequence ID" value="MBS9337135.1"/>
    <property type="molecule type" value="Genomic_DNA"/>
</dbReference>
<feature type="transmembrane region" description="Helical" evidence="1">
    <location>
        <begin position="117"/>
        <end position="138"/>
    </location>
</feature>
<evidence type="ECO:0000313" key="3">
    <source>
        <dbReference type="Proteomes" id="UP001519503"/>
    </source>
</evidence>
<dbReference type="Pfam" id="PF19700">
    <property type="entry name" value="DUF6198"/>
    <property type="match status" value="1"/>
</dbReference>
<feature type="transmembrane region" description="Helical" evidence="1">
    <location>
        <begin position="90"/>
        <end position="111"/>
    </location>
</feature>
<organism evidence="2 3">
    <name type="scientific">Fructobacillus parabroussonetiae</name>
    <dbReference type="NCBI Taxonomy" id="2713174"/>
    <lineage>
        <taxon>Bacteria</taxon>
        <taxon>Bacillati</taxon>
        <taxon>Bacillota</taxon>
        <taxon>Bacilli</taxon>
        <taxon>Lactobacillales</taxon>
        <taxon>Lactobacillaceae</taxon>
        <taxon>Fructobacillus</taxon>
    </lineage>
</organism>
<sequence length="234" mass="25817">MHHSDGQYFELSFKQFLFYFILSLTLDALGNGLSVSTNLGSAPWTAGAANLAHLTGLPIALFLGLTTVLVATANIFFAHKLDWRRFFGNILFGVLFSLLAGVFTSLFMVFHFIDYPIWAKVIIDVLGLSTIGVGISIYQRVNVILHPIDDLTNILRFSYFHGSAPKAQMSNFVVGVMISLVCWLLSGTVVALNVGTAFAFFCQGSIIAWSDRYIFPSLVHGNMDKSHKDIPKQS</sequence>
<name>A0ABS5QVB0_9LACO</name>
<evidence type="ECO:0000313" key="2">
    <source>
        <dbReference type="EMBL" id="MBS9337135.1"/>
    </source>
</evidence>
<keyword evidence="1" id="KW-0472">Membrane</keyword>